<dbReference type="Pfam" id="PF00646">
    <property type="entry name" value="F-box"/>
    <property type="match status" value="1"/>
</dbReference>
<feature type="domain" description="F-box" evidence="1">
    <location>
        <begin position="12"/>
        <end position="52"/>
    </location>
</feature>
<dbReference type="InterPro" id="IPR001810">
    <property type="entry name" value="F-box_dom"/>
</dbReference>
<evidence type="ECO:0000313" key="3">
    <source>
        <dbReference type="Proteomes" id="UP000712281"/>
    </source>
</evidence>
<protein>
    <recommendedName>
        <fullName evidence="1">F-box domain-containing protein</fullName>
    </recommendedName>
</protein>
<evidence type="ECO:0000259" key="1">
    <source>
        <dbReference type="Pfam" id="PF00646"/>
    </source>
</evidence>
<dbReference type="AlphaFoldDB" id="A0A8S9H944"/>
<comment type="caution">
    <text evidence="2">The sequence shown here is derived from an EMBL/GenBank/DDBJ whole genome shotgun (WGS) entry which is preliminary data.</text>
</comment>
<reference evidence="2" key="1">
    <citation type="submission" date="2019-12" db="EMBL/GenBank/DDBJ databases">
        <title>Genome sequencing and annotation of Brassica cretica.</title>
        <authorList>
            <person name="Studholme D.J."/>
            <person name="Sarris P.F."/>
        </authorList>
    </citation>
    <scope>NUCLEOTIDE SEQUENCE</scope>
    <source>
        <strain evidence="2">PFS-001/15</strain>
        <tissue evidence="2">Leaf</tissue>
    </source>
</reference>
<sequence>MKNSTAPPPPSFSWLPDEIGANCLARVSKSQYSSLSSVSKGFYTLLSSPEIYAARSEIGATEPRLYLCCESLRTATTSSCYRWYNLMSLRNCDDDEIIKKRRCL</sequence>
<dbReference type="InterPro" id="IPR050354">
    <property type="entry name" value="F-box/kelch-repeat_ARATH"/>
</dbReference>
<dbReference type="PANTHER" id="PTHR24414">
    <property type="entry name" value="F-BOX/KELCH-REPEAT PROTEIN SKIP4"/>
    <property type="match status" value="1"/>
</dbReference>
<dbReference type="Proteomes" id="UP000712281">
    <property type="component" value="Unassembled WGS sequence"/>
</dbReference>
<name>A0A8S9H944_BRACR</name>
<gene>
    <name evidence="2" type="ORF">F2Q68_00037950</name>
</gene>
<proteinExistence type="predicted"/>
<dbReference type="SUPFAM" id="SSF81383">
    <property type="entry name" value="F-box domain"/>
    <property type="match status" value="1"/>
</dbReference>
<evidence type="ECO:0000313" key="2">
    <source>
        <dbReference type="EMBL" id="KAF2554359.1"/>
    </source>
</evidence>
<dbReference type="InterPro" id="IPR036047">
    <property type="entry name" value="F-box-like_dom_sf"/>
</dbReference>
<dbReference type="PANTHER" id="PTHR24414:SF113">
    <property type="entry name" value="GENOME ASSEMBLY, CHROMOSOME: A03"/>
    <property type="match status" value="1"/>
</dbReference>
<accession>A0A8S9H944</accession>
<dbReference type="EMBL" id="QGKW02001988">
    <property type="protein sequence ID" value="KAF2554359.1"/>
    <property type="molecule type" value="Genomic_DNA"/>
</dbReference>
<organism evidence="2 3">
    <name type="scientific">Brassica cretica</name>
    <name type="common">Mustard</name>
    <dbReference type="NCBI Taxonomy" id="69181"/>
    <lineage>
        <taxon>Eukaryota</taxon>
        <taxon>Viridiplantae</taxon>
        <taxon>Streptophyta</taxon>
        <taxon>Embryophyta</taxon>
        <taxon>Tracheophyta</taxon>
        <taxon>Spermatophyta</taxon>
        <taxon>Magnoliopsida</taxon>
        <taxon>eudicotyledons</taxon>
        <taxon>Gunneridae</taxon>
        <taxon>Pentapetalae</taxon>
        <taxon>rosids</taxon>
        <taxon>malvids</taxon>
        <taxon>Brassicales</taxon>
        <taxon>Brassicaceae</taxon>
        <taxon>Brassiceae</taxon>
        <taxon>Brassica</taxon>
    </lineage>
</organism>